<evidence type="ECO:0000259" key="11">
    <source>
        <dbReference type="Pfam" id="PF14703"/>
    </source>
</evidence>
<evidence type="ECO:0000313" key="12">
    <source>
        <dbReference type="EMBL" id="KAF2087983.1"/>
    </source>
</evidence>
<evidence type="ECO:0000256" key="5">
    <source>
        <dbReference type="ARBA" id="ARBA00022989"/>
    </source>
</evidence>
<accession>A0A9P4HY22</accession>
<evidence type="ECO:0000256" key="8">
    <source>
        <dbReference type="SAM" id="Phobius"/>
    </source>
</evidence>
<name>A0A9P4HY22_9PEZI</name>
<dbReference type="InterPro" id="IPR027815">
    <property type="entry name" value="CSC1/OSCA1-like_cyt"/>
</dbReference>
<evidence type="ECO:0000256" key="6">
    <source>
        <dbReference type="ARBA" id="ARBA00023136"/>
    </source>
</evidence>
<feature type="compositionally biased region" description="Gly residues" evidence="7">
    <location>
        <begin position="958"/>
        <end position="967"/>
    </location>
</feature>
<dbReference type="InterPro" id="IPR003864">
    <property type="entry name" value="CSC1/OSCA1-like_7TM"/>
</dbReference>
<feature type="transmembrane region" description="Helical" evidence="8">
    <location>
        <begin position="435"/>
        <end position="459"/>
    </location>
</feature>
<comment type="caution">
    <text evidence="12">The sequence shown here is derived from an EMBL/GenBank/DDBJ whole genome shotgun (WGS) entry which is preliminary data.</text>
</comment>
<dbReference type="OrthoDB" id="2150324at2759"/>
<keyword evidence="6 8" id="KW-0472">Membrane</keyword>
<dbReference type="AlphaFoldDB" id="A0A9P4HY22"/>
<evidence type="ECO:0000256" key="4">
    <source>
        <dbReference type="ARBA" id="ARBA00022692"/>
    </source>
</evidence>
<dbReference type="PANTHER" id="PTHR13018">
    <property type="entry name" value="PROBABLE MEMBRANE PROTEIN DUF221-RELATED"/>
    <property type="match status" value="1"/>
</dbReference>
<comment type="similarity">
    <text evidence="2">Belongs to the CSC1 (TC 1.A.17) family.</text>
</comment>
<feature type="transmembrane region" description="Helical" evidence="8">
    <location>
        <begin position="676"/>
        <end position="696"/>
    </location>
</feature>
<evidence type="ECO:0000313" key="13">
    <source>
        <dbReference type="Proteomes" id="UP000799776"/>
    </source>
</evidence>
<gene>
    <name evidence="12" type="ORF">K490DRAFT_56549</name>
</gene>
<feature type="region of interest" description="Disordered" evidence="7">
    <location>
        <begin position="921"/>
        <end position="979"/>
    </location>
</feature>
<evidence type="ECO:0000259" key="9">
    <source>
        <dbReference type="Pfam" id="PF02714"/>
    </source>
</evidence>
<comment type="subcellular location">
    <subcellularLocation>
        <location evidence="1">Membrane</location>
        <topology evidence="1">Multi-pass membrane protein</topology>
    </subcellularLocation>
</comment>
<protein>
    <submittedName>
        <fullName evidence="12">DUF221-domain-containing protein</fullName>
    </submittedName>
</protein>
<evidence type="ECO:0000256" key="3">
    <source>
        <dbReference type="ARBA" id="ARBA00022448"/>
    </source>
</evidence>
<evidence type="ECO:0000259" key="10">
    <source>
        <dbReference type="Pfam" id="PF13967"/>
    </source>
</evidence>
<dbReference type="InterPro" id="IPR032880">
    <property type="entry name" value="CSC1/OSCA1-like_N"/>
</dbReference>
<sequence length="994" mass="111342">MRGASLSPRAETSSTDTFVNLISDPFSTELDQKSFWSSLGWSVCFAIIFAALFCFLRPYNSAVYAPRLKAADDRHKPPVTKKGFLGWVDPVLKTREQLLVEKIGLDATLFLRFTKMCRNMFLALAFVGCGAFIPINLIVNKGNSESKASAFMRLTPLNLSGSVCWVHVLVAYVFDVIICFFVWTNYKAVRMLRQDYLNSPEYQDSLHSRTLMLTDLPKPMRSVEGIVTLTETVKATDPRPTGVIARNVKELPELIENYTNTVLVLEEVVTKYCKNPKRLPAKRPTMRPYTSDKSYADHKHKVDAIEYLSNRLAKLRTEIEHVRESVDQRDPLPYGFASYETIEQAHLVAYSVGRKHPQGATIRLAPKPTDIIWKNLPLSKNDRRWRGFVNFGWYLLLTLAWNIPNGLIAIFVANLSNLGQVWPAFQTELNKDPTLWAIIQGILAPLLLTTFYMLLPTIFRRISINAGDYSKTGRERHVIAKLYFFFTFNNLFVYSLFGAVWKYVATVQEASKHEDTLTALEAADIFGNSMTALCQVSTYWLNYLVSRNLGAAYDISQLSSLAWGSLLRKFATSTPRKIAQSTAPPLFDYASYFNYFLFYVTVALVFAPFQPLVLLVALAYFTLDTYLKKYLLLYVFSTRHESGGLYWRVIINRLLISAFLANVVMALLVTSKGGNWGPMLATMAPLPLLLLGYKYYLTKYFDVPIKFYNQGPQHGKKLGGLVGGEASLPERKHRPGNLRQRFGHPALNDELMAIMVPSAVKELLPKLYEYRAGLSTFDRPDSPTNDAADFYDSGAADSYSLTDFSRSRPGAGKHGRFATLANQPSSVPGAAPFEFIDDDQMSFTNFKHRPEFREAYGGDGEMYGRPSDLSRPGTPGTFVSRSGAGTPVQGFRAAAATGPGERMASLDSERTVTDYPEGYHYPPSQGLVDGAAPMGRRTPEFRSSPPPSSRGSPERGGRVGLRGGAGGRYERVETPDEEDEFLGYDYFRRGGGRG</sequence>
<evidence type="ECO:0000256" key="7">
    <source>
        <dbReference type="SAM" id="MobiDB-lite"/>
    </source>
</evidence>
<dbReference type="Pfam" id="PF02714">
    <property type="entry name" value="RSN1_7TM"/>
    <property type="match status" value="1"/>
</dbReference>
<feature type="transmembrane region" description="Helical" evidence="8">
    <location>
        <begin position="39"/>
        <end position="59"/>
    </location>
</feature>
<dbReference type="GO" id="GO:0005886">
    <property type="term" value="C:plasma membrane"/>
    <property type="evidence" value="ECO:0007669"/>
    <property type="project" value="TreeGrafter"/>
</dbReference>
<dbReference type="PANTHER" id="PTHR13018:SF149">
    <property type="entry name" value="DOMAIN PROTEIN, PUTATIVE (AFU_ORTHOLOGUE AFUA_3G11660)-RELATED"/>
    <property type="match status" value="1"/>
</dbReference>
<evidence type="ECO:0000256" key="2">
    <source>
        <dbReference type="ARBA" id="ARBA00007779"/>
    </source>
</evidence>
<keyword evidence="4 8" id="KW-0812">Transmembrane</keyword>
<feature type="transmembrane region" description="Helical" evidence="8">
    <location>
        <begin position="480"/>
        <end position="501"/>
    </location>
</feature>
<keyword evidence="3" id="KW-0813">Transport</keyword>
<feature type="transmembrane region" description="Helical" evidence="8">
    <location>
        <begin position="159"/>
        <end position="183"/>
    </location>
</feature>
<dbReference type="Pfam" id="PF14703">
    <property type="entry name" value="PHM7_cyt"/>
    <property type="match status" value="1"/>
</dbReference>
<feature type="domain" description="CSC1/OSCA1-like N-terminal transmembrane" evidence="10">
    <location>
        <begin position="34"/>
        <end position="184"/>
    </location>
</feature>
<keyword evidence="5 8" id="KW-1133">Transmembrane helix</keyword>
<feature type="transmembrane region" description="Helical" evidence="8">
    <location>
        <begin position="120"/>
        <end position="139"/>
    </location>
</feature>
<dbReference type="GO" id="GO:0005227">
    <property type="term" value="F:calcium-activated cation channel activity"/>
    <property type="evidence" value="ECO:0007669"/>
    <property type="project" value="InterPro"/>
</dbReference>
<feature type="transmembrane region" description="Helical" evidence="8">
    <location>
        <begin position="393"/>
        <end position="415"/>
    </location>
</feature>
<feature type="transmembrane region" description="Helical" evidence="8">
    <location>
        <begin position="596"/>
        <end position="623"/>
    </location>
</feature>
<dbReference type="Proteomes" id="UP000799776">
    <property type="component" value="Unassembled WGS sequence"/>
</dbReference>
<keyword evidence="13" id="KW-1185">Reference proteome</keyword>
<feature type="transmembrane region" description="Helical" evidence="8">
    <location>
        <begin position="644"/>
        <end position="670"/>
    </location>
</feature>
<feature type="region of interest" description="Disordered" evidence="7">
    <location>
        <begin position="855"/>
        <end position="875"/>
    </location>
</feature>
<dbReference type="InterPro" id="IPR045122">
    <property type="entry name" value="Csc1-like"/>
</dbReference>
<evidence type="ECO:0000256" key="1">
    <source>
        <dbReference type="ARBA" id="ARBA00004141"/>
    </source>
</evidence>
<organism evidence="12 13">
    <name type="scientific">Saccharata proteae CBS 121410</name>
    <dbReference type="NCBI Taxonomy" id="1314787"/>
    <lineage>
        <taxon>Eukaryota</taxon>
        <taxon>Fungi</taxon>
        <taxon>Dikarya</taxon>
        <taxon>Ascomycota</taxon>
        <taxon>Pezizomycotina</taxon>
        <taxon>Dothideomycetes</taxon>
        <taxon>Dothideomycetes incertae sedis</taxon>
        <taxon>Botryosphaeriales</taxon>
        <taxon>Saccharataceae</taxon>
        <taxon>Saccharata</taxon>
    </lineage>
</organism>
<feature type="domain" description="CSC1/OSCA1-like 7TM region" evidence="9">
    <location>
        <begin position="387"/>
        <end position="668"/>
    </location>
</feature>
<feature type="domain" description="CSC1/OSCA1-like cytosolic" evidence="11">
    <location>
        <begin position="208"/>
        <end position="375"/>
    </location>
</feature>
<dbReference type="EMBL" id="ML978718">
    <property type="protein sequence ID" value="KAF2087983.1"/>
    <property type="molecule type" value="Genomic_DNA"/>
</dbReference>
<proteinExistence type="inferred from homology"/>
<reference evidence="12" key="1">
    <citation type="journal article" date="2020" name="Stud. Mycol.">
        <title>101 Dothideomycetes genomes: a test case for predicting lifestyles and emergence of pathogens.</title>
        <authorList>
            <person name="Haridas S."/>
            <person name="Albert R."/>
            <person name="Binder M."/>
            <person name="Bloem J."/>
            <person name="Labutti K."/>
            <person name="Salamov A."/>
            <person name="Andreopoulos B."/>
            <person name="Baker S."/>
            <person name="Barry K."/>
            <person name="Bills G."/>
            <person name="Bluhm B."/>
            <person name="Cannon C."/>
            <person name="Castanera R."/>
            <person name="Culley D."/>
            <person name="Daum C."/>
            <person name="Ezra D."/>
            <person name="Gonzalez J."/>
            <person name="Henrissat B."/>
            <person name="Kuo A."/>
            <person name="Liang C."/>
            <person name="Lipzen A."/>
            <person name="Lutzoni F."/>
            <person name="Magnuson J."/>
            <person name="Mondo S."/>
            <person name="Nolan M."/>
            <person name="Ohm R."/>
            <person name="Pangilinan J."/>
            <person name="Park H.-J."/>
            <person name="Ramirez L."/>
            <person name="Alfaro M."/>
            <person name="Sun H."/>
            <person name="Tritt A."/>
            <person name="Yoshinaga Y."/>
            <person name="Zwiers L.-H."/>
            <person name="Turgeon B."/>
            <person name="Goodwin S."/>
            <person name="Spatafora J."/>
            <person name="Crous P."/>
            <person name="Grigoriev I."/>
        </authorList>
    </citation>
    <scope>NUCLEOTIDE SEQUENCE</scope>
    <source>
        <strain evidence="12">CBS 121410</strain>
    </source>
</reference>
<dbReference type="Pfam" id="PF13967">
    <property type="entry name" value="RSN1_TM"/>
    <property type="match status" value="1"/>
</dbReference>